<dbReference type="GO" id="GO:0017108">
    <property type="term" value="F:5'-flap endonuclease activity"/>
    <property type="evidence" value="ECO:0007669"/>
    <property type="project" value="InterPro"/>
</dbReference>
<dbReference type="EMBL" id="CP010802">
    <property type="protein sequence ID" value="ALC16194.1"/>
    <property type="molecule type" value="Genomic_DNA"/>
</dbReference>
<accession>A0A0M5ITQ7</accession>
<evidence type="ECO:0000256" key="2">
    <source>
        <dbReference type="ARBA" id="ARBA00022722"/>
    </source>
</evidence>
<dbReference type="PANTHER" id="PTHR42646">
    <property type="entry name" value="FLAP ENDONUCLEASE XNI"/>
    <property type="match status" value="1"/>
</dbReference>
<dbReference type="Pfam" id="PF00075">
    <property type="entry name" value="RNase_H"/>
    <property type="match status" value="1"/>
</dbReference>
<dbReference type="InterPro" id="IPR038969">
    <property type="entry name" value="FEN"/>
</dbReference>
<evidence type="ECO:0000256" key="4">
    <source>
        <dbReference type="ARBA" id="ARBA00022839"/>
    </source>
</evidence>
<dbReference type="KEGG" id="des:DSOUD_1415"/>
<keyword evidence="9" id="KW-1185">Reference proteome</keyword>
<dbReference type="GO" id="GO:0033567">
    <property type="term" value="P:DNA replication, Okazaki fragment processing"/>
    <property type="evidence" value="ECO:0007669"/>
    <property type="project" value="InterPro"/>
</dbReference>
<keyword evidence="4 8" id="KW-0269">Exonuclease</keyword>
<evidence type="ECO:0000256" key="3">
    <source>
        <dbReference type="ARBA" id="ARBA00022801"/>
    </source>
</evidence>
<evidence type="ECO:0000313" key="9">
    <source>
        <dbReference type="Proteomes" id="UP000057158"/>
    </source>
</evidence>
<dbReference type="InterPro" id="IPR002421">
    <property type="entry name" value="5-3_exonuclease"/>
</dbReference>
<protein>
    <submittedName>
        <fullName evidence="8">5'-3' exonuclease</fullName>
    </submittedName>
</protein>
<dbReference type="CDD" id="cd09278">
    <property type="entry name" value="RNase_HI_prokaryote_like"/>
    <property type="match status" value="1"/>
</dbReference>
<dbReference type="PANTHER" id="PTHR42646:SF2">
    <property type="entry name" value="5'-3' EXONUCLEASE FAMILY PROTEIN"/>
    <property type="match status" value="1"/>
</dbReference>
<evidence type="ECO:0000313" key="8">
    <source>
        <dbReference type="EMBL" id="ALC16194.1"/>
    </source>
</evidence>
<evidence type="ECO:0000256" key="1">
    <source>
        <dbReference type="ARBA" id="ARBA00011245"/>
    </source>
</evidence>
<dbReference type="SMART" id="SM00475">
    <property type="entry name" value="53EXOc"/>
    <property type="match status" value="1"/>
</dbReference>
<dbReference type="InterPro" id="IPR020045">
    <property type="entry name" value="DNA_polI_H3TH"/>
</dbReference>
<dbReference type="SUPFAM" id="SSF88723">
    <property type="entry name" value="PIN domain-like"/>
    <property type="match status" value="1"/>
</dbReference>
<feature type="compositionally biased region" description="Pro residues" evidence="6">
    <location>
        <begin position="456"/>
        <end position="467"/>
    </location>
</feature>
<dbReference type="InterPro" id="IPR022892">
    <property type="entry name" value="RNaseHI"/>
</dbReference>
<dbReference type="Pfam" id="PF01367">
    <property type="entry name" value="5_3_exonuc"/>
    <property type="match status" value="1"/>
</dbReference>
<dbReference type="Gene3D" id="1.10.150.20">
    <property type="entry name" value="5' to 3' exonuclease, C-terminal subdomain"/>
    <property type="match status" value="1"/>
</dbReference>
<reference evidence="8 9" key="1">
    <citation type="submission" date="2015-07" db="EMBL/GenBank/DDBJ databases">
        <title>Isolation and Genomic Characterization of a Novel Halophilic Metal-Reducing Deltaproteobacterium from the Deep Subsurface.</title>
        <authorList>
            <person name="Badalamenti J.P."/>
            <person name="Summers Z.M."/>
            <person name="Gralnick J.A."/>
            <person name="Bond D.R."/>
        </authorList>
    </citation>
    <scope>NUCLEOTIDE SEQUENCE [LARGE SCALE GENOMIC DNA]</scope>
    <source>
        <strain evidence="8 9">WTL</strain>
    </source>
</reference>
<feature type="region of interest" description="Disordered" evidence="6">
    <location>
        <begin position="444"/>
        <end position="486"/>
    </location>
</feature>
<dbReference type="SMART" id="SM00279">
    <property type="entry name" value="HhH2"/>
    <property type="match status" value="1"/>
</dbReference>
<dbReference type="InterPro" id="IPR036397">
    <property type="entry name" value="RNaseH_sf"/>
</dbReference>
<dbReference type="SUPFAM" id="SSF53098">
    <property type="entry name" value="Ribonuclease H-like"/>
    <property type="match status" value="1"/>
</dbReference>
<dbReference type="Gene3D" id="3.30.420.10">
    <property type="entry name" value="Ribonuclease H-like superfamily/Ribonuclease H"/>
    <property type="match status" value="1"/>
</dbReference>
<evidence type="ECO:0000256" key="5">
    <source>
        <dbReference type="ARBA" id="ARBA00023125"/>
    </source>
</evidence>
<proteinExistence type="predicted"/>
<gene>
    <name evidence="8" type="ORF">DSOUD_1415</name>
</gene>
<dbReference type="InterPro" id="IPR012337">
    <property type="entry name" value="RNaseH-like_sf"/>
</dbReference>
<dbReference type="STRING" id="1603606.DSOUD_1415"/>
<dbReference type="SUPFAM" id="SSF47807">
    <property type="entry name" value="5' to 3' exonuclease, C-terminal subdomain"/>
    <property type="match status" value="1"/>
</dbReference>
<keyword evidence="5" id="KW-0238">DNA-binding</keyword>
<dbReference type="CDD" id="cd09859">
    <property type="entry name" value="PIN_53EXO"/>
    <property type="match status" value="1"/>
</dbReference>
<dbReference type="Pfam" id="PF02739">
    <property type="entry name" value="5_3_exonuc_N"/>
    <property type="match status" value="1"/>
</dbReference>
<evidence type="ECO:0000256" key="6">
    <source>
        <dbReference type="SAM" id="MobiDB-lite"/>
    </source>
</evidence>
<organism evidence="8 9">
    <name type="scientific">Desulfuromonas soudanensis</name>
    <dbReference type="NCBI Taxonomy" id="1603606"/>
    <lineage>
        <taxon>Bacteria</taxon>
        <taxon>Pseudomonadati</taxon>
        <taxon>Thermodesulfobacteriota</taxon>
        <taxon>Desulfuromonadia</taxon>
        <taxon>Desulfuromonadales</taxon>
        <taxon>Desulfuromonadaceae</taxon>
        <taxon>Desulfuromonas</taxon>
    </lineage>
</organism>
<dbReference type="Proteomes" id="UP000057158">
    <property type="component" value="Chromosome"/>
</dbReference>
<sequence length="486" mass="53924">MHTSEKPLNLSPRLYLLDGSGYIYRAFYGIRDLATAGGMPTNAVFGFTKMLLSLLQENAPDYLAVVFDRPREETFRRDIYPPYKANRDAVPEDLALQLPYIRRILAALRIPALEANGFEADDVIATLARRHAAEGIEVTVVTGDKDLMQIVGEGISLLDTMKDRRSGPREVLDRFGVPPEQVADVLGLAGDTSDNIPGVPGIGEKTAAELVRRFGSLEGVLEWKSLVNGKKRRDSLQAYAEQARLSKRLATVRYDVPLEVPLADLQRQTPNLPELVALLRELEFEALEIAFTPPPPGVVELYSDGSGRDSGPGGYGVILRHGEMEKELSGFEPVSTSQRMELLAAIRGLEALNNRRTVRVFSDSQYLVRGMSEWIDGWIRNDRLEIPGALANQDLWRQLAALSSRHEVTWEWVRGHAGHPFNERCDRLAKRAADEGIRAAAAIQTEEAETNEKANPVPPPSVDPAPLPVREDSEFDSEEDGQLRLC</sequence>
<dbReference type="Gene3D" id="3.40.50.1010">
    <property type="entry name" value="5'-nuclease"/>
    <property type="match status" value="1"/>
</dbReference>
<dbReference type="InterPro" id="IPR008918">
    <property type="entry name" value="HhH2"/>
</dbReference>
<dbReference type="PATRIC" id="fig|1603606.3.peg.1543"/>
<feature type="domain" description="RNase H type-1" evidence="7">
    <location>
        <begin position="295"/>
        <end position="434"/>
    </location>
</feature>
<dbReference type="GO" id="GO:0003677">
    <property type="term" value="F:DNA binding"/>
    <property type="evidence" value="ECO:0007669"/>
    <property type="project" value="UniProtKB-KW"/>
</dbReference>
<comment type="subunit">
    <text evidence="1">Monomer.</text>
</comment>
<dbReference type="GO" id="GO:0008409">
    <property type="term" value="F:5'-3' exonuclease activity"/>
    <property type="evidence" value="ECO:0007669"/>
    <property type="project" value="InterPro"/>
</dbReference>
<dbReference type="InterPro" id="IPR002156">
    <property type="entry name" value="RNaseH_domain"/>
</dbReference>
<dbReference type="PROSITE" id="PS50879">
    <property type="entry name" value="RNASE_H_1"/>
    <property type="match status" value="1"/>
</dbReference>
<dbReference type="FunFam" id="3.40.50.1010:FF:000001">
    <property type="entry name" value="DNA polymerase I"/>
    <property type="match status" value="1"/>
</dbReference>
<dbReference type="AlphaFoldDB" id="A0A0M5ITQ7"/>
<keyword evidence="2" id="KW-0540">Nuclease</keyword>
<dbReference type="InterPro" id="IPR029060">
    <property type="entry name" value="PIN-like_dom_sf"/>
</dbReference>
<evidence type="ECO:0000259" key="7">
    <source>
        <dbReference type="PROSITE" id="PS50879"/>
    </source>
</evidence>
<keyword evidence="3" id="KW-0378">Hydrolase</keyword>
<dbReference type="CDD" id="cd09898">
    <property type="entry name" value="H3TH_53EXO"/>
    <property type="match status" value="1"/>
</dbReference>
<dbReference type="GO" id="GO:0004523">
    <property type="term" value="F:RNA-DNA hybrid ribonuclease activity"/>
    <property type="evidence" value="ECO:0007669"/>
    <property type="project" value="InterPro"/>
</dbReference>
<dbReference type="FunFam" id="1.10.150.20:FF:000003">
    <property type="entry name" value="DNA polymerase I"/>
    <property type="match status" value="1"/>
</dbReference>
<dbReference type="InterPro" id="IPR020046">
    <property type="entry name" value="5-3_exonucl_a-hlix_arch_N"/>
</dbReference>
<name>A0A0M5ITQ7_9BACT</name>
<dbReference type="InterPro" id="IPR036279">
    <property type="entry name" value="5-3_exonuclease_C_sf"/>
</dbReference>